<dbReference type="RefSeq" id="WP_220144176.1">
    <property type="nucleotide sequence ID" value="NZ_JAHXZI010000006.1"/>
</dbReference>
<evidence type="ECO:0000313" key="2">
    <source>
        <dbReference type="EMBL" id="MBW6434707.1"/>
    </source>
</evidence>
<name>A0ABS7B1A9_9ACTN</name>
<organism evidence="2 3">
    <name type="scientific">Actinoplanes hulinensis</name>
    <dbReference type="NCBI Taxonomy" id="1144547"/>
    <lineage>
        <taxon>Bacteria</taxon>
        <taxon>Bacillati</taxon>
        <taxon>Actinomycetota</taxon>
        <taxon>Actinomycetes</taxon>
        <taxon>Micromonosporales</taxon>
        <taxon>Micromonosporaceae</taxon>
        <taxon>Actinoplanes</taxon>
    </lineage>
</organism>
<protein>
    <submittedName>
        <fullName evidence="2">Uncharacterized protein</fullName>
    </submittedName>
</protein>
<dbReference type="EMBL" id="JAHXZI010000006">
    <property type="protein sequence ID" value="MBW6434707.1"/>
    <property type="molecule type" value="Genomic_DNA"/>
</dbReference>
<evidence type="ECO:0000256" key="1">
    <source>
        <dbReference type="SAM" id="MobiDB-lite"/>
    </source>
</evidence>
<accession>A0ABS7B1A9</accession>
<reference evidence="2 3" key="1">
    <citation type="journal article" date="2013" name="Antonie Van Leeuwenhoek">
        <title>Actinoplanes hulinensis sp. nov., a novel actinomycete isolated from soybean root (Glycine max (L.) Merr).</title>
        <authorList>
            <person name="Shen Y."/>
            <person name="Liu C."/>
            <person name="Wang X."/>
            <person name="Zhao J."/>
            <person name="Jia F."/>
            <person name="Zhang Y."/>
            <person name="Wang L."/>
            <person name="Yang D."/>
            <person name="Xiang W."/>
        </authorList>
    </citation>
    <scope>NUCLEOTIDE SEQUENCE [LARGE SCALE GENOMIC DNA]</scope>
    <source>
        <strain evidence="2 3">NEAU-M9</strain>
    </source>
</reference>
<comment type="caution">
    <text evidence="2">The sequence shown here is derived from an EMBL/GenBank/DDBJ whole genome shotgun (WGS) entry which is preliminary data.</text>
</comment>
<dbReference type="Proteomes" id="UP001519863">
    <property type="component" value="Unassembled WGS sequence"/>
</dbReference>
<gene>
    <name evidence="2" type="ORF">KZ829_13270</name>
</gene>
<keyword evidence="3" id="KW-1185">Reference proteome</keyword>
<feature type="region of interest" description="Disordered" evidence="1">
    <location>
        <begin position="33"/>
        <end position="55"/>
    </location>
</feature>
<proteinExistence type="predicted"/>
<evidence type="ECO:0000313" key="3">
    <source>
        <dbReference type="Proteomes" id="UP001519863"/>
    </source>
</evidence>
<sequence>MRAVIASLDITCVSANSASVGRLARIPLATRGRTTESPAPVRCAADPLNADVSTGTPLSTTVLAAAPPDTEPPDTEPLATALPGIAPLSAELLAATPPDTEPLATALPDIALSSTEPLVVTPLNTELLAAEPSDTEILATELLAAEPPDTELVATGLLTAEPPDDGLSGVAPLAAAPLNAERVDGESTMIGWINVASVNVDGLGIEMINVGGVEERLDIELVAVDPRPTGSGVDAAGYPCGSSDADPRGVTAIEHLLPGRGAAG</sequence>